<feature type="binding site" evidence="7">
    <location>
        <position position="152"/>
    </location>
    <ligand>
        <name>Zn(2+)</name>
        <dbReference type="ChEBI" id="CHEBI:29105"/>
    </ligand>
</feature>
<keyword evidence="3 7" id="KW-0862">Zinc</keyword>
<dbReference type="GO" id="GO:0008270">
    <property type="term" value="F:zinc ion binding"/>
    <property type="evidence" value="ECO:0007669"/>
    <property type="project" value="TreeGrafter"/>
</dbReference>
<evidence type="ECO:0000256" key="6">
    <source>
        <dbReference type="ARBA" id="ARBA00023163"/>
    </source>
</evidence>
<dbReference type="Pfam" id="PF01475">
    <property type="entry name" value="FUR"/>
    <property type="match status" value="1"/>
</dbReference>
<keyword evidence="7" id="KW-0479">Metal-binding</keyword>
<keyword evidence="4" id="KW-0805">Transcription regulation</keyword>
<evidence type="ECO:0000313" key="8">
    <source>
        <dbReference type="EMBL" id="KHE91469.1"/>
    </source>
</evidence>
<dbReference type="InterPro" id="IPR036390">
    <property type="entry name" value="WH_DNA-bd_sf"/>
</dbReference>
<comment type="similarity">
    <text evidence="1">Belongs to the Fur family.</text>
</comment>
<gene>
    <name evidence="8" type="ORF">SCABRO_02790</name>
</gene>
<dbReference type="GO" id="GO:1900376">
    <property type="term" value="P:regulation of secondary metabolite biosynthetic process"/>
    <property type="evidence" value="ECO:0007669"/>
    <property type="project" value="TreeGrafter"/>
</dbReference>
<dbReference type="PANTHER" id="PTHR33202:SF7">
    <property type="entry name" value="FERRIC UPTAKE REGULATION PROTEIN"/>
    <property type="match status" value="1"/>
</dbReference>
<dbReference type="Gene3D" id="1.10.10.10">
    <property type="entry name" value="Winged helix-like DNA-binding domain superfamily/Winged helix DNA-binding domain"/>
    <property type="match status" value="1"/>
</dbReference>
<evidence type="ECO:0000256" key="4">
    <source>
        <dbReference type="ARBA" id="ARBA00023015"/>
    </source>
</evidence>
<feature type="binding site" evidence="7">
    <location>
        <position position="155"/>
    </location>
    <ligand>
        <name>Zn(2+)</name>
        <dbReference type="ChEBI" id="CHEBI:29105"/>
    </ligand>
</feature>
<dbReference type="GO" id="GO:0003700">
    <property type="term" value="F:DNA-binding transcription factor activity"/>
    <property type="evidence" value="ECO:0007669"/>
    <property type="project" value="InterPro"/>
</dbReference>
<feature type="binding site" evidence="7">
    <location>
        <position position="116"/>
    </location>
    <ligand>
        <name>Zn(2+)</name>
        <dbReference type="ChEBI" id="CHEBI:29105"/>
    </ligand>
</feature>
<evidence type="ECO:0000256" key="7">
    <source>
        <dbReference type="PIRSR" id="PIRSR602481-1"/>
    </source>
</evidence>
<evidence type="ECO:0000256" key="5">
    <source>
        <dbReference type="ARBA" id="ARBA00023125"/>
    </source>
</evidence>
<evidence type="ECO:0000256" key="3">
    <source>
        <dbReference type="ARBA" id="ARBA00022833"/>
    </source>
</evidence>
<dbReference type="eggNOG" id="COG0735">
    <property type="taxonomic scope" value="Bacteria"/>
</dbReference>
<dbReference type="GO" id="GO:0045892">
    <property type="term" value="P:negative regulation of DNA-templated transcription"/>
    <property type="evidence" value="ECO:0007669"/>
    <property type="project" value="TreeGrafter"/>
</dbReference>
<comment type="cofactor">
    <cofactor evidence="7">
        <name>Zn(2+)</name>
        <dbReference type="ChEBI" id="CHEBI:29105"/>
    </cofactor>
    <text evidence="7">Binds 1 zinc ion per subunit.</text>
</comment>
<name>A0A0B0EFV7_9BACT</name>
<evidence type="ECO:0000256" key="2">
    <source>
        <dbReference type="ARBA" id="ARBA00022491"/>
    </source>
</evidence>
<dbReference type="InterPro" id="IPR043135">
    <property type="entry name" value="Fur_C"/>
</dbReference>
<accession>A0A0B0EFV7</accession>
<dbReference type="Proteomes" id="UP000030652">
    <property type="component" value="Unassembled WGS sequence"/>
</dbReference>
<keyword evidence="2" id="KW-0678">Repressor</keyword>
<evidence type="ECO:0000256" key="1">
    <source>
        <dbReference type="ARBA" id="ARBA00007957"/>
    </source>
</evidence>
<evidence type="ECO:0000313" key="9">
    <source>
        <dbReference type="Proteomes" id="UP000030652"/>
    </source>
</evidence>
<sequence length="158" mass="18112">MHLFSLCNEAFNIIIICGKMNTSEKLIEKFRSKSYKITPQRLGIFNILEGNRDHPSAEDIFARIKKTYPTISFTTVYKTLDILEKMGEVLKITIDVERKHYDPNTATHHHIICLGCNKISDVDGDSVNPVLPDEILKEFTPSRYHVSFYGTCKNCLSK</sequence>
<dbReference type="PANTHER" id="PTHR33202">
    <property type="entry name" value="ZINC UPTAKE REGULATION PROTEIN"/>
    <property type="match status" value="1"/>
</dbReference>
<protein>
    <submittedName>
        <fullName evidence="8">Putative transcriptional regulator</fullName>
    </submittedName>
</protein>
<feature type="binding site" evidence="7">
    <location>
        <position position="113"/>
    </location>
    <ligand>
        <name>Zn(2+)</name>
        <dbReference type="ChEBI" id="CHEBI:29105"/>
    </ligand>
</feature>
<dbReference type="EMBL" id="JRYO01000195">
    <property type="protein sequence ID" value="KHE91469.1"/>
    <property type="molecule type" value="Genomic_DNA"/>
</dbReference>
<keyword evidence="5" id="KW-0238">DNA-binding</keyword>
<keyword evidence="6" id="KW-0804">Transcription</keyword>
<comment type="caution">
    <text evidence="8">The sequence shown here is derived from an EMBL/GenBank/DDBJ whole genome shotgun (WGS) entry which is preliminary data.</text>
</comment>
<dbReference type="GO" id="GO:0000976">
    <property type="term" value="F:transcription cis-regulatory region binding"/>
    <property type="evidence" value="ECO:0007669"/>
    <property type="project" value="TreeGrafter"/>
</dbReference>
<reference evidence="8 9" key="1">
    <citation type="submission" date="2014-10" db="EMBL/GenBank/DDBJ databases">
        <title>Draft genome of anammox bacterium scalindua brodae, obtained using differential coverage binning of sequence data from two enrichment reactors.</title>
        <authorList>
            <person name="Speth D.R."/>
            <person name="Russ L."/>
            <person name="Kartal B."/>
            <person name="Op den Camp H.J."/>
            <person name="Dutilh B.E."/>
            <person name="Jetten M.S."/>
        </authorList>
    </citation>
    <scope>NUCLEOTIDE SEQUENCE [LARGE SCALE GENOMIC DNA]</scope>
    <source>
        <strain evidence="8">RU1</strain>
    </source>
</reference>
<organism evidence="8 9">
    <name type="scientific">Candidatus Scalindua brodae</name>
    <dbReference type="NCBI Taxonomy" id="237368"/>
    <lineage>
        <taxon>Bacteria</taxon>
        <taxon>Pseudomonadati</taxon>
        <taxon>Planctomycetota</taxon>
        <taxon>Candidatus Brocadiia</taxon>
        <taxon>Candidatus Brocadiales</taxon>
        <taxon>Candidatus Scalinduaceae</taxon>
        <taxon>Candidatus Scalindua</taxon>
    </lineage>
</organism>
<dbReference type="InterPro" id="IPR036388">
    <property type="entry name" value="WH-like_DNA-bd_sf"/>
</dbReference>
<dbReference type="InterPro" id="IPR002481">
    <property type="entry name" value="FUR"/>
</dbReference>
<dbReference type="SUPFAM" id="SSF46785">
    <property type="entry name" value="Winged helix' DNA-binding domain"/>
    <property type="match status" value="1"/>
</dbReference>
<proteinExistence type="inferred from homology"/>
<dbReference type="CDD" id="cd07153">
    <property type="entry name" value="Fur_like"/>
    <property type="match status" value="1"/>
</dbReference>
<dbReference type="AlphaFoldDB" id="A0A0B0EFV7"/>
<dbReference type="Gene3D" id="3.30.1490.190">
    <property type="match status" value="1"/>
</dbReference>